<evidence type="ECO:0000256" key="2">
    <source>
        <dbReference type="SAM" id="Phobius"/>
    </source>
</evidence>
<name>A0A1X0Q6S2_9MICR</name>
<keyword evidence="2" id="KW-1133">Transmembrane helix</keyword>
<feature type="region of interest" description="Disordered" evidence="1">
    <location>
        <begin position="165"/>
        <end position="193"/>
    </location>
</feature>
<sequence length="214" mass="24767">MEPFNNTSDRPVEHINQLEDYMCKSNNSLTRKLKKLSRKIKDNKIFCILVVICTSILFTIYLKRRGESEISKDPTFFDTPIIYSNETLIENPKISNRYSVNKDTVKSIKPQTEEVTKGKIIESVNTMVENIKEKLNKFPLKKTEGDSCSNRENIVKELEEEIENIKNNESENTDNNDFFDENEGENLLPGNIQSPEVLDLLEGGILREDERLMN</sequence>
<proteinExistence type="predicted"/>
<dbReference type="EMBL" id="LTAI01001407">
    <property type="protein sequence ID" value="ORD95417.1"/>
    <property type="molecule type" value="Genomic_DNA"/>
</dbReference>
<evidence type="ECO:0000313" key="4">
    <source>
        <dbReference type="Proteomes" id="UP000192501"/>
    </source>
</evidence>
<gene>
    <name evidence="3" type="ORF">A0H76_817</name>
</gene>
<feature type="transmembrane region" description="Helical" evidence="2">
    <location>
        <begin position="45"/>
        <end position="62"/>
    </location>
</feature>
<dbReference type="VEuPathDB" id="MicrosporidiaDB:A0H76_817"/>
<dbReference type="AlphaFoldDB" id="A0A1X0Q6S2"/>
<protein>
    <submittedName>
        <fullName evidence="3">Uncharacterized protein</fullName>
    </submittedName>
</protein>
<keyword evidence="2" id="KW-0472">Membrane</keyword>
<keyword evidence="2" id="KW-0812">Transmembrane</keyword>
<comment type="caution">
    <text evidence="3">The sequence shown here is derived from an EMBL/GenBank/DDBJ whole genome shotgun (WGS) entry which is preliminary data.</text>
</comment>
<evidence type="ECO:0000256" key="1">
    <source>
        <dbReference type="SAM" id="MobiDB-lite"/>
    </source>
</evidence>
<reference evidence="3 4" key="1">
    <citation type="journal article" date="2017" name="Environ. Microbiol.">
        <title>Decay of the glycolytic pathway and adaptation to intranuclear parasitism within Enterocytozoonidae microsporidia.</title>
        <authorList>
            <person name="Wiredu Boakye D."/>
            <person name="Jaroenlak P."/>
            <person name="Prachumwat A."/>
            <person name="Williams T.A."/>
            <person name="Bateman K.S."/>
            <person name="Itsathitphaisarn O."/>
            <person name="Sritunyalucksana K."/>
            <person name="Paszkiewicz K.H."/>
            <person name="Moore K.A."/>
            <person name="Stentiford G.D."/>
            <person name="Williams B.A."/>
        </authorList>
    </citation>
    <scope>NUCLEOTIDE SEQUENCE [LARGE SCALE GENOMIC DNA]</scope>
    <source>
        <strain evidence="4">canceri</strain>
    </source>
</reference>
<dbReference type="VEuPathDB" id="MicrosporidiaDB:HERIO_1474"/>
<accession>A0A1X0Q6S2</accession>
<feature type="compositionally biased region" description="Acidic residues" evidence="1">
    <location>
        <begin position="171"/>
        <end position="184"/>
    </location>
</feature>
<evidence type="ECO:0000313" key="3">
    <source>
        <dbReference type="EMBL" id="ORD95417.1"/>
    </source>
</evidence>
<dbReference type="Proteomes" id="UP000192501">
    <property type="component" value="Unassembled WGS sequence"/>
</dbReference>
<organism evidence="3 4">
    <name type="scientific">Hepatospora eriocheir</name>
    <dbReference type="NCBI Taxonomy" id="1081669"/>
    <lineage>
        <taxon>Eukaryota</taxon>
        <taxon>Fungi</taxon>
        <taxon>Fungi incertae sedis</taxon>
        <taxon>Microsporidia</taxon>
        <taxon>Hepatosporidae</taxon>
        <taxon>Hepatospora</taxon>
    </lineage>
</organism>